<accession>E1Z2I4</accession>
<proteinExistence type="predicted"/>
<sequence length="84" mass="9022">MKPMRDGKSGGGNGSGVGSTIDTQLLEAAVKEPVAFLGGVFAGFLALDMQKEPLKSWLQETAAEAGLRYQATVERLEQERRARV</sequence>
<dbReference type="GeneID" id="17359139"/>
<evidence type="ECO:0000313" key="1">
    <source>
        <dbReference type="EMBL" id="EFN60005.1"/>
    </source>
</evidence>
<name>E1Z2I4_CHLVA</name>
<dbReference type="PANTHER" id="PTHR35996:SF1">
    <property type="entry name" value="OS04G0528100 PROTEIN"/>
    <property type="match status" value="1"/>
</dbReference>
<dbReference type="InterPro" id="IPR040278">
    <property type="entry name" value="UPF0426"/>
</dbReference>
<dbReference type="eggNOG" id="ENOG502S7EQ">
    <property type="taxonomic scope" value="Eukaryota"/>
</dbReference>
<evidence type="ECO:0000313" key="2">
    <source>
        <dbReference type="Proteomes" id="UP000008141"/>
    </source>
</evidence>
<dbReference type="KEGG" id="cvr:CHLNCDRAFT_133169"/>
<dbReference type="AlphaFoldDB" id="E1Z2I4"/>
<dbReference type="STRING" id="554065.E1Z2I4"/>
<dbReference type="Proteomes" id="UP000008141">
    <property type="component" value="Unassembled WGS sequence"/>
</dbReference>
<dbReference type="EMBL" id="GL433835">
    <property type="protein sequence ID" value="EFN60005.1"/>
    <property type="molecule type" value="Genomic_DNA"/>
</dbReference>
<gene>
    <name evidence="1" type="ORF">CHLNCDRAFT_133169</name>
</gene>
<organism evidence="2">
    <name type="scientific">Chlorella variabilis</name>
    <name type="common">Green alga</name>
    <dbReference type="NCBI Taxonomy" id="554065"/>
    <lineage>
        <taxon>Eukaryota</taxon>
        <taxon>Viridiplantae</taxon>
        <taxon>Chlorophyta</taxon>
        <taxon>core chlorophytes</taxon>
        <taxon>Trebouxiophyceae</taxon>
        <taxon>Chlorellales</taxon>
        <taxon>Chlorellaceae</taxon>
        <taxon>Chlorella clade</taxon>
        <taxon>Chlorella</taxon>
    </lineage>
</organism>
<dbReference type="RefSeq" id="XP_005852107.1">
    <property type="nucleotide sequence ID" value="XM_005852045.1"/>
</dbReference>
<dbReference type="InParanoid" id="E1Z2I4"/>
<reference evidence="1 2" key="1">
    <citation type="journal article" date="2010" name="Plant Cell">
        <title>The Chlorella variabilis NC64A genome reveals adaptation to photosymbiosis, coevolution with viruses, and cryptic sex.</title>
        <authorList>
            <person name="Blanc G."/>
            <person name="Duncan G."/>
            <person name="Agarkova I."/>
            <person name="Borodovsky M."/>
            <person name="Gurnon J."/>
            <person name="Kuo A."/>
            <person name="Lindquist E."/>
            <person name="Lucas S."/>
            <person name="Pangilinan J."/>
            <person name="Polle J."/>
            <person name="Salamov A."/>
            <person name="Terry A."/>
            <person name="Yamada T."/>
            <person name="Dunigan D.D."/>
            <person name="Grigoriev I.V."/>
            <person name="Claverie J.M."/>
            <person name="Van Etten J.L."/>
        </authorList>
    </citation>
    <scope>NUCLEOTIDE SEQUENCE [LARGE SCALE GENOMIC DNA]</scope>
    <source>
        <strain evidence="1 2">NC64A</strain>
    </source>
</reference>
<dbReference type="OrthoDB" id="784484at2759"/>
<dbReference type="PANTHER" id="PTHR35996">
    <property type="entry name" value="OSJNBA0038O10.25 PROTEIN"/>
    <property type="match status" value="1"/>
</dbReference>
<keyword evidence="2" id="KW-1185">Reference proteome</keyword>
<protein>
    <submittedName>
        <fullName evidence="1">Uncharacterized protein</fullName>
    </submittedName>
</protein>
<dbReference type="Pfam" id="PF26369">
    <property type="entry name" value="UPF0426"/>
    <property type="match status" value="1"/>
</dbReference>